<accession>A0A318KRX8</accession>
<evidence type="ECO:0000313" key="3">
    <source>
        <dbReference type="Proteomes" id="UP000247612"/>
    </source>
</evidence>
<dbReference type="SUPFAM" id="SSF55469">
    <property type="entry name" value="FMN-dependent nitroreductase-like"/>
    <property type="match status" value="1"/>
</dbReference>
<proteinExistence type="predicted"/>
<dbReference type="Pfam" id="PF00881">
    <property type="entry name" value="Nitroreductase"/>
    <property type="match status" value="1"/>
</dbReference>
<gene>
    <name evidence="2" type="ORF">DES51_10538</name>
</gene>
<dbReference type="InterPro" id="IPR020051">
    <property type="entry name" value="SagB-type_dehydrogenase"/>
</dbReference>
<dbReference type="CDD" id="cd02142">
    <property type="entry name" value="McbC_SagB-like_oxidoreductase"/>
    <property type="match status" value="1"/>
</dbReference>
<feature type="domain" description="Nitroreductase" evidence="1">
    <location>
        <begin position="158"/>
        <end position="341"/>
    </location>
</feature>
<dbReference type="EMBL" id="QJKH01000005">
    <property type="protein sequence ID" value="PXX79568.1"/>
    <property type="molecule type" value="Genomic_DNA"/>
</dbReference>
<dbReference type="InterPro" id="IPR029479">
    <property type="entry name" value="Nitroreductase"/>
</dbReference>
<reference evidence="2 3" key="1">
    <citation type="submission" date="2018-05" db="EMBL/GenBank/DDBJ databases">
        <title>Genomic Encyclopedia of Type Strains, Phase IV (KMG-IV): sequencing the most valuable type-strain genomes for metagenomic binning, comparative biology and taxonomic classification.</title>
        <authorList>
            <person name="Goeker M."/>
        </authorList>
    </citation>
    <scope>NUCLEOTIDE SEQUENCE [LARGE SCALE GENOMIC DNA]</scope>
    <source>
        <strain evidence="2 3">JC118</strain>
    </source>
</reference>
<dbReference type="GO" id="GO:0016491">
    <property type="term" value="F:oxidoreductase activity"/>
    <property type="evidence" value="ECO:0007669"/>
    <property type="project" value="InterPro"/>
</dbReference>
<protein>
    <submittedName>
        <fullName evidence="2">SagB-type dehydrogenase family enzyme</fullName>
    </submittedName>
</protein>
<evidence type="ECO:0000313" key="2">
    <source>
        <dbReference type="EMBL" id="PXX79568.1"/>
    </source>
</evidence>
<name>A0A318KRX8_9FIRM</name>
<comment type="caution">
    <text evidence="2">The sequence shown here is derived from an EMBL/GenBank/DDBJ whole genome shotgun (WGS) entry which is preliminary data.</text>
</comment>
<organism evidence="2 3">
    <name type="scientific">Dielma fastidiosa</name>
    <dbReference type="NCBI Taxonomy" id="1034346"/>
    <lineage>
        <taxon>Bacteria</taxon>
        <taxon>Bacillati</taxon>
        <taxon>Bacillota</taxon>
        <taxon>Erysipelotrichia</taxon>
        <taxon>Erysipelotrichales</taxon>
        <taxon>Erysipelotrichaceae</taxon>
        <taxon>Dielma</taxon>
    </lineage>
</organism>
<sequence>MNEKNLKAWTYFLKFQGEKPADTTKTVSCKQPVNDEQAWHELRGRLLKGEALPLDASMSAAYLMLLDHQEQPSLILKAEADGFYVESDIEAYVPEADMPKLIEKGRQFMKANMVHEFASDQMMKLPQPPLCKAAVKPLIPLSKAFSELPIKQDFLSIINERKSHRVFANAPISLLELSYLLWCTQGVKEVIGNGYATKRTVPCGGARHEFETYLSVMNVEGLPCGVYHYLPMEHALECIREENDLRAKTRTLLCDQAFAGKSAVTFMWSCVCYRAEWRYSIDAHRIILQDIGHVGENLYLACTSIDLGTCGVGAYLQKECDAFCELDGEEEFIVYTAPVGRVS</sequence>
<dbReference type="InterPro" id="IPR000415">
    <property type="entry name" value="Nitroreductase-like"/>
</dbReference>
<dbReference type="InterPro" id="IPR052544">
    <property type="entry name" value="Bacteriocin_Proc_Enz"/>
</dbReference>
<evidence type="ECO:0000259" key="1">
    <source>
        <dbReference type="Pfam" id="PF00881"/>
    </source>
</evidence>
<dbReference type="PANTHER" id="PTHR43745:SF2">
    <property type="entry name" value="NITROREDUCTASE MJ1384-RELATED"/>
    <property type="match status" value="1"/>
</dbReference>
<dbReference type="Proteomes" id="UP000247612">
    <property type="component" value="Unassembled WGS sequence"/>
</dbReference>
<dbReference type="OrthoDB" id="9801593at2"/>
<dbReference type="AlphaFoldDB" id="A0A318KRX8"/>
<dbReference type="RefSeq" id="WP_022936939.1">
    <property type="nucleotide sequence ID" value="NZ_CABKRQ010000002.1"/>
</dbReference>
<dbReference type="STRING" id="1034346.GCA_000313565_00632"/>
<dbReference type="Gene3D" id="3.40.109.10">
    <property type="entry name" value="NADH Oxidase"/>
    <property type="match status" value="1"/>
</dbReference>
<dbReference type="NCBIfam" id="TIGR03605">
    <property type="entry name" value="antibiot_sagB"/>
    <property type="match status" value="1"/>
</dbReference>
<dbReference type="PANTHER" id="PTHR43745">
    <property type="entry name" value="NITROREDUCTASE MJ1384-RELATED"/>
    <property type="match status" value="1"/>
</dbReference>
<keyword evidence="3" id="KW-1185">Reference proteome</keyword>